<feature type="region of interest" description="Disordered" evidence="1">
    <location>
        <begin position="110"/>
        <end position="153"/>
    </location>
</feature>
<sequence>MKSSIHRDMLGAIIDVATAAHESALLVVGEPGSGKSRLLACVEPIAGVEIFRVKINPAEAGFPLSGLSAFVASFQNPAAAALSSELLIPGEADAQLAGRAAELLALIRDFHAGGNPPPDRRPRPDGPREPDRLRDGRDAPRRHGTAPRGNRVC</sequence>
<dbReference type="RefSeq" id="WP_281533475.1">
    <property type="nucleotide sequence ID" value="NZ_CP075584.1"/>
</dbReference>
<gene>
    <name evidence="2" type="ORF">KIV56_10470</name>
</gene>
<name>A0ABY7NBP5_9MICO</name>
<dbReference type="EMBL" id="CP075584">
    <property type="protein sequence ID" value="WBM78983.1"/>
    <property type="molecule type" value="Genomic_DNA"/>
</dbReference>
<feature type="compositionally biased region" description="Basic and acidic residues" evidence="1">
    <location>
        <begin position="118"/>
        <end position="141"/>
    </location>
</feature>
<evidence type="ECO:0008006" key="4">
    <source>
        <dbReference type="Google" id="ProtNLM"/>
    </source>
</evidence>
<evidence type="ECO:0000256" key="1">
    <source>
        <dbReference type="SAM" id="MobiDB-lite"/>
    </source>
</evidence>
<keyword evidence="3" id="KW-1185">Reference proteome</keyword>
<organism evidence="2 3">
    <name type="scientific">Cryobacterium breve</name>
    <dbReference type="NCBI Taxonomy" id="1259258"/>
    <lineage>
        <taxon>Bacteria</taxon>
        <taxon>Bacillati</taxon>
        <taxon>Actinomycetota</taxon>
        <taxon>Actinomycetes</taxon>
        <taxon>Micrococcales</taxon>
        <taxon>Microbacteriaceae</taxon>
        <taxon>Cryobacterium</taxon>
    </lineage>
</organism>
<dbReference type="Proteomes" id="UP001212421">
    <property type="component" value="Chromosome"/>
</dbReference>
<proteinExistence type="predicted"/>
<accession>A0ABY7NBP5</accession>
<protein>
    <recommendedName>
        <fullName evidence="4">ATP-binding protein</fullName>
    </recommendedName>
</protein>
<evidence type="ECO:0000313" key="3">
    <source>
        <dbReference type="Proteomes" id="UP001212421"/>
    </source>
</evidence>
<evidence type="ECO:0000313" key="2">
    <source>
        <dbReference type="EMBL" id="WBM78983.1"/>
    </source>
</evidence>
<reference evidence="2 3" key="1">
    <citation type="submission" date="2021-05" db="EMBL/GenBank/DDBJ databases">
        <authorList>
            <person name="Kumar R."/>
            <person name="Kumar A."/>
            <person name="Mukhia S."/>
        </authorList>
    </citation>
    <scope>NUCLEOTIDE SEQUENCE [LARGE SCALE GENOMIC DNA]</scope>
    <source>
        <strain evidence="2 3">ERMR7:08</strain>
    </source>
</reference>